<dbReference type="RefSeq" id="WP_379900415.1">
    <property type="nucleotide sequence ID" value="NZ_JBHULM010000004.1"/>
</dbReference>
<evidence type="ECO:0000313" key="1">
    <source>
        <dbReference type="EMBL" id="MFD2541079.1"/>
    </source>
</evidence>
<keyword evidence="2" id="KW-1185">Reference proteome</keyword>
<reference evidence="2" key="1">
    <citation type="journal article" date="2019" name="Int. J. Syst. Evol. Microbiol.">
        <title>The Global Catalogue of Microorganisms (GCM) 10K type strain sequencing project: providing services to taxonomists for standard genome sequencing and annotation.</title>
        <authorList>
            <consortium name="The Broad Institute Genomics Platform"/>
            <consortium name="The Broad Institute Genome Sequencing Center for Infectious Disease"/>
            <person name="Wu L."/>
            <person name="Ma J."/>
        </authorList>
    </citation>
    <scope>NUCLEOTIDE SEQUENCE [LARGE SCALE GENOMIC DNA]</scope>
    <source>
        <strain evidence="2">KCTC 42808</strain>
    </source>
</reference>
<sequence>MSTQYCKVGKKRPNENKIFSIKNIENKAKQIVDSMSNQKPTQDFDVAT</sequence>
<dbReference type="EMBL" id="JBHULM010000004">
    <property type="protein sequence ID" value="MFD2541079.1"/>
    <property type="molecule type" value="Genomic_DNA"/>
</dbReference>
<accession>A0ABW5JWK8</accession>
<gene>
    <name evidence="1" type="ORF">ACFSSB_02010</name>
</gene>
<comment type="caution">
    <text evidence="1">The sequence shown here is derived from an EMBL/GenBank/DDBJ whole genome shotgun (WGS) entry which is preliminary data.</text>
</comment>
<evidence type="ECO:0000313" key="2">
    <source>
        <dbReference type="Proteomes" id="UP001597467"/>
    </source>
</evidence>
<dbReference type="Proteomes" id="UP001597467">
    <property type="component" value="Unassembled WGS sequence"/>
</dbReference>
<organism evidence="1 2">
    <name type="scientific">Lacinutrix gracilariae</name>
    <dbReference type="NCBI Taxonomy" id="1747198"/>
    <lineage>
        <taxon>Bacteria</taxon>
        <taxon>Pseudomonadati</taxon>
        <taxon>Bacteroidota</taxon>
        <taxon>Flavobacteriia</taxon>
        <taxon>Flavobacteriales</taxon>
        <taxon>Flavobacteriaceae</taxon>
        <taxon>Lacinutrix</taxon>
    </lineage>
</organism>
<proteinExistence type="predicted"/>
<protein>
    <submittedName>
        <fullName evidence="1">Uncharacterized protein</fullName>
    </submittedName>
</protein>
<name>A0ABW5JWK8_9FLAO</name>